<sequence length="210" mass="22915">MGYFNVVMRVKFGLLAILILSVCVNGIVSENLGCSFQGLQLDRCLNQNGEYIFLEPCCRALNLALRAGFHCLCFVLATNTPEFTTLFSWSMSSCYISVPPMTVCRDLGTMPITLPVPPYTPPKELRSAQTNQQVPVSPPPQPVDVSSISSSSKNSSNAVKSPANLSKNGTQILHVSEEGKNNPGRNHATYVMCCYTWLLSVAIYSIVLVT</sequence>
<dbReference type="Proteomes" id="UP001443914">
    <property type="component" value="Unassembled WGS sequence"/>
</dbReference>
<gene>
    <name evidence="4" type="ORF">RND81_14G033400</name>
</gene>
<dbReference type="EMBL" id="JBDFQZ010000014">
    <property type="protein sequence ID" value="KAK9664324.1"/>
    <property type="molecule type" value="Genomic_DNA"/>
</dbReference>
<protein>
    <submittedName>
        <fullName evidence="4">Uncharacterized protein</fullName>
    </submittedName>
</protein>
<evidence type="ECO:0000256" key="2">
    <source>
        <dbReference type="SAM" id="Phobius"/>
    </source>
</evidence>
<evidence type="ECO:0000256" key="3">
    <source>
        <dbReference type="SAM" id="SignalP"/>
    </source>
</evidence>
<keyword evidence="3" id="KW-0732">Signal</keyword>
<name>A0AAW1GLC7_SAPOF</name>
<keyword evidence="2" id="KW-1133">Transmembrane helix</keyword>
<accession>A0AAW1GLC7</accession>
<feature type="chain" id="PRO_5043575925" evidence="3">
    <location>
        <begin position="30"/>
        <end position="210"/>
    </location>
</feature>
<feature type="region of interest" description="Disordered" evidence="1">
    <location>
        <begin position="121"/>
        <end position="164"/>
    </location>
</feature>
<keyword evidence="2" id="KW-0472">Membrane</keyword>
<feature type="compositionally biased region" description="Low complexity" evidence="1">
    <location>
        <begin position="143"/>
        <end position="163"/>
    </location>
</feature>
<organism evidence="4 5">
    <name type="scientific">Saponaria officinalis</name>
    <name type="common">Common soapwort</name>
    <name type="synonym">Lychnis saponaria</name>
    <dbReference type="NCBI Taxonomy" id="3572"/>
    <lineage>
        <taxon>Eukaryota</taxon>
        <taxon>Viridiplantae</taxon>
        <taxon>Streptophyta</taxon>
        <taxon>Embryophyta</taxon>
        <taxon>Tracheophyta</taxon>
        <taxon>Spermatophyta</taxon>
        <taxon>Magnoliopsida</taxon>
        <taxon>eudicotyledons</taxon>
        <taxon>Gunneridae</taxon>
        <taxon>Pentapetalae</taxon>
        <taxon>Caryophyllales</taxon>
        <taxon>Caryophyllaceae</taxon>
        <taxon>Caryophylleae</taxon>
        <taxon>Saponaria</taxon>
    </lineage>
</organism>
<keyword evidence="5" id="KW-1185">Reference proteome</keyword>
<feature type="transmembrane region" description="Helical" evidence="2">
    <location>
        <begin position="188"/>
        <end position="209"/>
    </location>
</feature>
<dbReference type="AlphaFoldDB" id="A0AAW1GLC7"/>
<keyword evidence="2" id="KW-0812">Transmembrane</keyword>
<reference evidence="4" key="1">
    <citation type="submission" date="2024-03" db="EMBL/GenBank/DDBJ databases">
        <title>WGS assembly of Saponaria officinalis var. Norfolk2.</title>
        <authorList>
            <person name="Jenkins J."/>
            <person name="Shu S."/>
            <person name="Grimwood J."/>
            <person name="Barry K."/>
            <person name="Goodstein D."/>
            <person name="Schmutz J."/>
            <person name="Leebens-Mack J."/>
            <person name="Osbourn A."/>
        </authorList>
    </citation>
    <scope>NUCLEOTIDE SEQUENCE [LARGE SCALE GENOMIC DNA]</scope>
    <source>
        <strain evidence="4">JIC</strain>
    </source>
</reference>
<feature type="signal peptide" evidence="3">
    <location>
        <begin position="1"/>
        <end position="29"/>
    </location>
</feature>
<comment type="caution">
    <text evidence="4">The sequence shown here is derived from an EMBL/GenBank/DDBJ whole genome shotgun (WGS) entry which is preliminary data.</text>
</comment>
<evidence type="ECO:0000313" key="4">
    <source>
        <dbReference type="EMBL" id="KAK9664324.1"/>
    </source>
</evidence>
<evidence type="ECO:0000256" key="1">
    <source>
        <dbReference type="SAM" id="MobiDB-lite"/>
    </source>
</evidence>
<proteinExistence type="predicted"/>
<evidence type="ECO:0000313" key="5">
    <source>
        <dbReference type="Proteomes" id="UP001443914"/>
    </source>
</evidence>